<dbReference type="InterPro" id="IPR003593">
    <property type="entry name" value="AAA+_ATPase"/>
</dbReference>
<keyword evidence="2" id="KW-0547">Nucleotide-binding</keyword>
<dbReference type="InterPro" id="IPR027417">
    <property type="entry name" value="P-loop_NTPase"/>
</dbReference>
<dbReference type="OrthoDB" id="9787851at2"/>
<keyword evidence="1" id="KW-0813">Transport</keyword>
<name>A0A1U9NQD8_9BACT</name>
<dbReference type="CDD" id="cd03214">
    <property type="entry name" value="ABC_Iron-Siderophores_B12_Hemin"/>
    <property type="match status" value="1"/>
</dbReference>
<sequence>MSMIEIHDLCFSYGQTGILKDLSVSFDQGTFWAIGGPNGAGKSTLLNLMCGALRPESGHILIEGERLSDLNTRNVASRIAVVRQEYVPAFEFTVAETVALGRTASLRGAGFETASDKTAIEEAMKATDTLRFADRSLAHISSGERQRVFIAKALAQNTPIILLDEPTSFLDLKHQVEIYDLLKHLQIAKNKTIVTVTHDLNLSRQYCDHILLIGAGLDYCFGKCGDILTKDRLAKYFNVDGIALKCGGCDFFLPVGDMSSLAAEKDSQ</sequence>
<evidence type="ECO:0000256" key="5">
    <source>
        <dbReference type="ARBA" id="ARBA00037066"/>
    </source>
</evidence>
<evidence type="ECO:0000259" key="6">
    <source>
        <dbReference type="PROSITE" id="PS50893"/>
    </source>
</evidence>
<dbReference type="Proteomes" id="UP000189674">
    <property type="component" value="Chromosome"/>
</dbReference>
<evidence type="ECO:0000256" key="2">
    <source>
        <dbReference type="ARBA" id="ARBA00022741"/>
    </source>
</evidence>
<keyword evidence="3 7" id="KW-0067">ATP-binding</keyword>
<dbReference type="GO" id="GO:0005524">
    <property type="term" value="F:ATP binding"/>
    <property type="evidence" value="ECO:0007669"/>
    <property type="project" value="UniProtKB-KW"/>
</dbReference>
<dbReference type="FunFam" id="3.40.50.300:FF:000134">
    <property type="entry name" value="Iron-enterobactin ABC transporter ATP-binding protein"/>
    <property type="match status" value="1"/>
</dbReference>
<proteinExistence type="predicted"/>
<dbReference type="PANTHER" id="PTHR42794">
    <property type="entry name" value="HEMIN IMPORT ATP-BINDING PROTEIN HMUV"/>
    <property type="match status" value="1"/>
</dbReference>
<dbReference type="KEGG" id="alus:STSP2_02922"/>
<dbReference type="SMART" id="SM00382">
    <property type="entry name" value="AAA"/>
    <property type="match status" value="1"/>
</dbReference>
<dbReference type="RefSeq" id="WP_146663387.1">
    <property type="nucleotide sequence ID" value="NZ_CP019791.1"/>
</dbReference>
<organism evidence="7 8">
    <name type="scientific">Anaerohalosphaera lusitana</name>
    <dbReference type="NCBI Taxonomy" id="1936003"/>
    <lineage>
        <taxon>Bacteria</taxon>
        <taxon>Pseudomonadati</taxon>
        <taxon>Planctomycetota</taxon>
        <taxon>Phycisphaerae</taxon>
        <taxon>Sedimentisphaerales</taxon>
        <taxon>Anaerohalosphaeraceae</taxon>
        <taxon>Anaerohalosphaera</taxon>
    </lineage>
</organism>
<keyword evidence="4" id="KW-1278">Translocase</keyword>
<dbReference type="SUPFAM" id="SSF52540">
    <property type="entry name" value="P-loop containing nucleoside triphosphate hydrolases"/>
    <property type="match status" value="1"/>
</dbReference>
<dbReference type="AlphaFoldDB" id="A0A1U9NQD8"/>
<keyword evidence="8" id="KW-1185">Reference proteome</keyword>
<feature type="domain" description="ABC transporter" evidence="6">
    <location>
        <begin position="4"/>
        <end position="240"/>
    </location>
</feature>
<reference evidence="8" key="1">
    <citation type="submission" date="2017-02" db="EMBL/GenBank/DDBJ databases">
        <title>Comparative genomics and description of representatives of a novel lineage of planctomycetes thriving in anoxic sediments.</title>
        <authorList>
            <person name="Spring S."/>
            <person name="Bunk B."/>
            <person name="Sproer C."/>
        </authorList>
    </citation>
    <scope>NUCLEOTIDE SEQUENCE [LARGE SCALE GENOMIC DNA]</scope>
    <source>
        <strain evidence="8">ST-NAGAB-D1</strain>
    </source>
</reference>
<dbReference type="InterPro" id="IPR003439">
    <property type="entry name" value="ABC_transporter-like_ATP-bd"/>
</dbReference>
<accession>A0A1U9NQD8</accession>
<evidence type="ECO:0000256" key="3">
    <source>
        <dbReference type="ARBA" id="ARBA00022840"/>
    </source>
</evidence>
<dbReference type="GO" id="GO:0016887">
    <property type="term" value="F:ATP hydrolysis activity"/>
    <property type="evidence" value="ECO:0007669"/>
    <property type="project" value="InterPro"/>
</dbReference>
<dbReference type="EMBL" id="CP019791">
    <property type="protein sequence ID" value="AQT69726.1"/>
    <property type="molecule type" value="Genomic_DNA"/>
</dbReference>
<dbReference type="Gene3D" id="3.40.50.300">
    <property type="entry name" value="P-loop containing nucleotide triphosphate hydrolases"/>
    <property type="match status" value="1"/>
</dbReference>
<dbReference type="STRING" id="1936003.STSP2_02922"/>
<dbReference type="Pfam" id="PF00005">
    <property type="entry name" value="ABC_tran"/>
    <property type="match status" value="1"/>
</dbReference>
<evidence type="ECO:0000256" key="4">
    <source>
        <dbReference type="ARBA" id="ARBA00022967"/>
    </source>
</evidence>
<comment type="function">
    <text evidence="5">Part of the ABC transporter complex HmuTUV involved in hemin import. Responsible for energy coupling to the transport system.</text>
</comment>
<gene>
    <name evidence="7" type="primary">yusV</name>
    <name evidence="7" type="ORF">STSP2_02922</name>
</gene>
<dbReference type="InterPro" id="IPR017871">
    <property type="entry name" value="ABC_transporter-like_CS"/>
</dbReference>
<evidence type="ECO:0000256" key="1">
    <source>
        <dbReference type="ARBA" id="ARBA00022448"/>
    </source>
</evidence>
<dbReference type="PROSITE" id="PS00211">
    <property type="entry name" value="ABC_TRANSPORTER_1"/>
    <property type="match status" value="1"/>
</dbReference>
<dbReference type="PROSITE" id="PS50893">
    <property type="entry name" value="ABC_TRANSPORTER_2"/>
    <property type="match status" value="1"/>
</dbReference>
<evidence type="ECO:0000313" key="8">
    <source>
        <dbReference type="Proteomes" id="UP000189674"/>
    </source>
</evidence>
<evidence type="ECO:0000313" key="7">
    <source>
        <dbReference type="EMBL" id="AQT69726.1"/>
    </source>
</evidence>
<protein>
    <submittedName>
        <fullName evidence="7">Putative siderophore transport system ATP-binding protein YusV</fullName>
    </submittedName>
</protein>
<dbReference type="PANTHER" id="PTHR42794:SF1">
    <property type="entry name" value="HEMIN IMPORT ATP-BINDING PROTEIN HMUV"/>
    <property type="match status" value="1"/>
</dbReference>